<evidence type="ECO:0000259" key="15">
    <source>
        <dbReference type="PROSITE" id="PS50112"/>
    </source>
</evidence>
<evidence type="ECO:0000256" key="9">
    <source>
        <dbReference type="ARBA" id="ARBA00022777"/>
    </source>
</evidence>
<evidence type="ECO:0000259" key="17">
    <source>
        <dbReference type="PROSITE" id="PS50885"/>
    </source>
</evidence>
<dbReference type="NCBIfam" id="TIGR00229">
    <property type="entry name" value="sensory_box"/>
    <property type="match status" value="1"/>
</dbReference>
<dbReference type="PANTHER" id="PTHR45453:SF1">
    <property type="entry name" value="PHOSPHATE REGULON SENSOR PROTEIN PHOR"/>
    <property type="match status" value="1"/>
</dbReference>
<dbReference type="InterPro" id="IPR036890">
    <property type="entry name" value="HATPase_C_sf"/>
</dbReference>
<dbReference type="PRINTS" id="PR00344">
    <property type="entry name" value="BCTRLSENSOR"/>
</dbReference>
<dbReference type="PROSITE" id="PS50109">
    <property type="entry name" value="HIS_KIN"/>
    <property type="match status" value="1"/>
</dbReference>
<dbReference type="SMART" id="SM00387">
    <property type="entry name" value="HATPase_c"/>
    <property type="match status" value="1"/>
</dbReference>
<evidence type="ECO:0000313" key="19">
    <source>
        <dbReference type="Proteomes" id="UP001589836"/>
    </source>
</evidence>
<feature type="domain" description="HAMP" evidence="17">
    <location>
        <begin position="212"/>
        <end position="264"/>
    </location>
</feature>
<dbReference type="Gene3D" id="1.10.287.130">
    <property type="match status" value="1"/>
</dbReference>
<dbReference type="SUPFAM" id="SSF158472">
    <property type="entry name" value="HAMP domain-like"/>
    <property type="match status" value="1"/>
</dbReference>
<evidence type="ECO:0000256" key="11">
    <source>
        <dbReference type="ARBA" id="ARBA00022989"/>
    </source>
</evidence>
<dbReference type="SUPFAM" id="SSF47384">
    <property type="entry name" value="Homodimeric domain of signal transducing histidine kinase"/>
    <property type="match status" value="1"/>
</dbReference>
<dbReference type="Pfam" id="PF23846">
    <property type="entry name" value="Cache_WalK"/>
    <property type="match status" value="1"/>
</dbReference>
<accession>A0ABV6LUJ4</accession>
<evidence type="ECO:0000256" key="2">
    <source>
        <dbReference type="ARBA" id="ARBA00004651"/>
    </source>
</evidence>
<keyword evidence="13" id="KW-0472">Membrane</keyword>
<dbReference type="SMART" id="SM00304">
    <property type="entry name" value="HAMP"/>
    <property type="match status" value="1"/>
</dbReference>
<dbReference type="InterPro" id="IPR036097">
    <property type="entry name" value="HisK_dim/P_sf"/>
</dbReference>
<feature type="domain" description="PAS" evidence="15">
    <location>
        <begin position="269"/>
        <end position="325"/>
    </location>
</feature>
<dbReference type="InterPro" id="IPR050351">
    <property type="entry name" value="BphY/WalK/GraS-like"/>
</dbReference>
<dbReference type="PANTHER" id="PTHR45453">
    <property type="entry name" value="PHOSPHATE REGULON SENSOR PROTEIN PHOR"/>
    <property type="match status" value="1"/>
</dbReference>
<dbReference type="Pfam" id="PF00512">
    <property type="entry name" value="HisKA"/>
    <property type="match status" value="1"/>
</dbReference>
<dbReference type="InterPro" id="IPR057640">
    <property type="entry name" value="Cache_WalK"/>
</dbReference>
<evidence type="ECO:0000256" key="1">
    <source>
        <dbReference type="ARBA" id="ARBA00000085"/>
    </source>
</evidence>
<dbReference type="GO" id="GO:0004673">
    <property type="term" value="F:protein histidine kinase activity"/>
    <property type="evidence" value="ECO:0007669"/>
    <property type="project" value="UniProtKB-EC"/>
</dbReference>
<comment type="caution">
    <text evidence="18">The sequence shown here is derived from an EMBL/GenBank/DDBJ whole genome shotgun (WGS) entry which is preliminary data.</text>
</comment>
<dbReference type="InterPro" id="IPR005467">
    <property type="entry name" value="His_kinase_dom"/>
</dbReference>
<keyword evidence="8" id="KW-0547">Nucleotide-binding</keyword>
<dbReference type="SMART" id="SM00091">
    <property type="entry name" value="PAS"/>
    <property type="match status" value="1"/>
</dbReference>
<dbReference type="Gene3D" id="1.10.8.500">
    <property type="entry name" value="HAMP domain in histidine kinase"/>
    <property type="match status" value="1"/>
</dbReference>
<comment type="subcellular location">
    <subcellularLocation>
        <location evidence="2">Cell membrane</location>
        <topology evidence="2">Multi-pass membrane protein</topology>
    </subcellularLocation>
</comment>
<keyword evidence="19" id="KW-1185">Reference proteome</keyword>
<evidence type="ECO:0000256" key="12">
    <source>
        <dbReference type="ARBA" id="ARBA00023012"/>
    </source>
</evidence>
<dbReference type="InterPro" id="IPR003661">
    <property type="entry name" value="HisK_dim/P_dom"/>
</dbReference>
<protein>
    <recommendedName>
        <fullName evidence="3">histidine kinase</fullName>
        <ecNumber evidence="3">2.7.13.3</ecNumber>
    </recommendedName>
</protein>
<reference evidence="18 19" key="1">
    <citation type="submission" date="2024-09" db="EMBL/GenBank/DDBJ databases">
        <authorList>
            <person name="Sun Q."/>
            <person name="Mori K."/>
        </authorList>
    </citation>
    <scope>NUCLEOTIDE SEQUENCE [LARGE SCALE GENOMIC DNA]</scope>
    <source>
        <strain evidence="18 19">NCAIM B.02529</strain>
    </source>
</reference>
<evidence type="ECO:0000256" key="10">
    <source>
        <dbReference type="ARBA" id="ARBA00022840"/>
    </source>
</evidence>
<dbReference type="InterPro" id="IPR049814">
    <property type="entry name" value="Resp_reg_WalK"/>
</dbReference>
<feature type="domain" description="PAC" evidence="16">
    <location>
        <begin position="333"/>
        <end position="387"/>
    </location>
</feature>
<evidence type="ECO:0000259" key="14">
    <source>
        <dbReference type="PROSITE" id="PS50109"/>
    </source>
</evidence>
<evidence type="ECO:0000256" key="13">
    <source>
        <dbReference type="ARBA" id="ARBA00023136"/>
    </source>
</evidence>
<proteinExistence type="predicted"/>
<keyword evidence="10" id="KW-0067">ATP-binding</keyword>
<dbReference type="EMBL" id="JBHLTP010000024">
    <property type="protein sequence ID" value="MFC0525977.1"/>
    <property type="molecule type" value="Genomic_DNA"/>
</dbReference>
<dbReference type="Proteomes" id="UP001589836">
    <property type="component" value="Unassembled WGS sequence"/>
</dbReference>
<comment type="catalytic activity">
    <reaction evidence="1">
        <text>ATP + protein L-histidine = ADP + protein N-phospho-L-histidine.</text>
        <dbReference type="EC" id="2.7.13.3"/>
    </reaction>
</comment>
<dbReference type="PROSITE" id="PS50885">
    <property type="entry name" value="HAMP"/>
    <property type="match status" value="1"/>
</dbReference>
<dbReference type="Pfam" id="PF00672">
    <property type="entry name" value="HAMP"/>
    <property type="match status" value="1"/>
</dbReference>
<dbReference type="Pfam" id="PF00989">
    <property type="entry name" value="PAS"/>
    <property type="match status" value="1"/>
</dbReference>
<evidence type="ECO:0000256" key="4">
    <source>
        <dbReference type="ARBA" id="ARBA00022475"/>
    </source>
</evidence>
<dbReference type="PROSITE" id="PS50112">
    <property type="entry name" value="PAS"/>
    <property type="match status" value="1"/>
</dbReference>
<dbReference type="CDD" id="cd00075">
    <property type="entry name" value="HATPase"/>
    <property type="match status" value="1"/>
</dbReference>
<dbReference type="CDD" id="cd00082">
    <property type="entry name" value="HisKA"/>
    <property type="match status" value="1"/>
</dbReference>
<dbReference type="NCBIfam" id="NF033092">
    <property type="entry name" value="HK_WalK"/>
    <property type="match status" value="1"/>
</dbReference>
<evidence type="ECO:0000256" key="5">
    <source>
        <dbReference type="ARBA" id="ARBA00022553"/>
    </source>
</evidence>
<dbReference type="Gene3D" id="3.30.565.10">
    <property type="entry name" value="Histidine kinase-like ATPase, C-terminal domain"/>
    <property type="match status" value="1"/>
</dbReference>
<keyword evidence="7" id="KW-0812">Transmembrane</keyword>
<keyword evidence="11" id="KW-1133">Transmembrane helix</keyword>
<dbReference type="CDD" id="cd06225">
    <property type="entry name" value="HAMP"/>
    <property type="match status" value="1"/>
</dbReference>
<dbReference type="InterPro" id="IPR000014">
    <property type="entry name" value="PAS"/>
</dbReference>
<evidence type="ECO:0000256" key="3">
    <source>
        <dbReference type="ARBA" id="ARBA00012438"/>
    </source>
</evidence>
<organism evidence="18 19">
    <name type="scientific">Pontibacillus salicampi</name>
    <dbReference type="NCBI Taxonomy" id="1449801"/>
    <lineage>
        <taxon>Bacteria</taxon>
        <taxon>Bacillati</taxon>
        <taxon>Bacillota</taxon>
        <taxon>Bacilli</taxon>
        <taxon>Bacillales</taxon>
        <taxon>Bacillaceae</taxon>
        <taxon>Pontibacillus</taxon>
    </lineage>
</organism>
<dbReference type="RefSeq" id="WP_377351832.1">
    <property type="nucleotide sequence ID" value="NZ_JBHLTP010000024.1"/>
</dbReference>
<dbReference type="InterPro" id="IPR013767">
    <property type="entry name" value="PAS_fold"/>
</dbReference>
<keyword evidence="9 18" id="KW-0418">Kinase</keyword>
<dbReference type="PROSITE" id="PS50113">
    <property type="entry name" value="PAC"/>
    <property type="match status" value="1"/>
</dbReference>
<evidence type="ECO:0000313" key="18">
    <source>
        <dbReference type="EMBL" id="MFC0525977.1"/>
    </source>
</evidence>
<name>A0ABV6LUJ4_9BACI</name>
<dbReference type="InterPro" id="IPR004358">
    <property type="entry name" value="Sig_transdc_His_kin-like_C"/>
</dbReference>
<keyword evidence="5" id="KW-0597">Phosphoprotein</keyword>
<evidence type="ECO:0000256" key="8">
    <source>
        <dbReference type="ARBA" id="ARBA00022741"/>
    </source>
</evidence>
<gene>
    <name evidence="18" type="primary">walK</name>
    <name evidence="18" type="ORF">ACFFGV_20595</name>
</gene>
<keyword evidence="6 18" id="KW-0808">Transferase</keyword>
<dbReference type="Gene3D" id="3.30.450.20">
    <property type="entry name" value="PAS domain"/>
    <property type="match status" value="2"/>
</dbReference>
<dbReference type="SUPFAM" id="SSF55874">
    <property type="entry name" value="ATPase domain of HSP90 chaperone/DNA topoisomerase II/histidine kinase"/>
    <property type="match status" value="1"/>
</dbReference>
<dbReference type="EC" id="2.7.13.3" evidence="3"/>
<dbReference type="InterPro" id="IPR003594">
    <property type="entry name" value="HATPase_dom"/>
</dbReference>
<dbReference type="InterPro" id="IPR003660">
    <property type="entry name" value="HAMP_dom"/>
</dbReference>
<dbReference type="InterPro" id="IPR035965">
    <property type="entry name" value="PAS-like_dom_sf"/>
</dbReference>
<dbReference type="CDD" id="cd00130">
    <property type="entry name" value="PAS"/>
    <property type="match status" value="1"/>
</dbReference>
<keyword evidence="4" id="KW-1003">Cell membrane</keyword>
<dbReference type="SMART" id="SM00388">
    <property type="entry name" value="HisKA"/>
    <property type="match status" value="1"/>
</dbReference>
<keyword evidence="12" id="KW-0902">Two-component regulatory system</keyword>
<dbReference type="Pfam" id="PF02518">
    <property type="entry name" value="HATPase_c"/>
    <property type="match status" value="1"/>
</dbReference>
<dbReference type="InterPro" id="IPR000700">
    <property type="entry name" value="PAS-assoc_C"/>
</dbReference>
<evidence type="ECO:0000259" key="16">
    <source>
        <dbReference type="PROSITE" id="PS50113"/>
    </source>
</evidence>
<dbReference type="SUPFAM" id="SSF55785">
    <property type="entry name" value="PYP-like sensor domain (PAS domain)"/>
    <property type="match status" value="1"/>
</dbReference>
<feature type="domain" description="Histidine kinase" evidence="14">
    <location>
        <begin position="391"/>
        <end position="610"/>
    </location>
</feature>
<evidence type="ECO:0000256" key="6">
    <source>
        <dbReference type="ARBA" id="ARBA00022679"/>
    </source>
</evidence>
<sequence>MKKVGFFQSIRFKLILTIILLLLFPIQVIGAYFSQQLESELFSEFQQSVEKNIQYLDYQLEQAFAKERKEGGPTLQEDVQSILADTNFLEEITDLQVINNNSRIIGTNNPYETNNIGKKSTETRVKRTLLTGTKDQTIVLDEGERMLIMTFPIYTQNDTNTTDQDVPPSGAIYVKAQLEGVYGQLQNINKIFTNGTILGISISALLGIVIARTITKPITEMGRHAKVMGTGDFSQKVNVYGRDEIGQLASSFNELNDKLKLSQATTEGERRKLSSVLANMTEGVIATDHRGCIILMNEPASRLIGKSFESVQGQSMLDVLHIHDRLEDISEIQDTGSIIIDFSEDSQHLLLKASFSMVQYENEEMNGFITVLSDVTEQEKIERERREFVANVSHELRTPLTTMRSYLEALTDGAWEDKDIAPRFLDVTQNETERMIRLVNDLLQLSKMDNKDYQLYREQVEFRRFFHHVIDRFEFNKEDHIQFQRSIPEDDMFVHIDKDKMTQVLDNIISNAIKYSPEGGTITFQAIRQEKQQKLLIKISDQGMGVPKENMEKIFERFYRVDKARSRKLGGTGLGLAISREMIEAHEGNIWAESKEGTGTTILFTLPLMKEKRGDDS</sequence>
<evidence type="ECO:0000256" key="7">
    <source>
        <dbReference type="ARBA" id="ARBA00022692"/>
    </source>
</evidence>